<feature type="domain" description="Peptidase S54 rhomboid" evidence="12">
    <location>
        <begin position="66"/>
        <end position="209"/>
    </location>
</feature>
<dbReference type="FunCoup" id="A0A3N4KXB5">
    <property type="interactions" value="64"/>
</dbReference>
<accession>A0A3N4KXB5</accession>
<dbReference type="Gene3D" id="1.20.1540.10">
    <property type="entry name" value="Rhomboid-like"/>
    <property type="match status" value="1"/>
</dbReference>
<dbReference type="InterPro" id="IPR022764">
    <property type="entry name" value="Peptidase_S54_rhomboid_dom"/>
</dbReference>
<dbReference type="SUPFAM" id="SSF144091">
    <property type="entry name" value="Rhomboid-like"/>
    <property type="match status" value="1"/>
</dbReference>
<sequence>MSSSNPRGAVVVSPHDIWKKLEAYLLRLPVLTRIVMLLIAAFHFAATFGLPMAEYFALSPGKMDLGQMHRLNTYPLVHLGLLHAIFNLLALTPLLERFERECGTLKTLLLILGPLVTFPGFLYLGIEMFLLNGNTTVAGASALVFTLMAIESVKTYGFQPYYIIAGYEFPSYFTPVFWMVLMAFLMPGSSLLGHFCGLVIGYAYACRYLRLLEPSEWLMGKVEQKLSFIFSRVPHYVALDRRAELGYWEFMPMAGSFRSARGAVPTAAAAQSDMEDGQDRTGQDRTGQDRIGWDRTGQVSI</sequence>
<proteinExistence type="inferred from homology"/>
<feature type="transmembrane region" description="Helical" evidence="11">
    <location>
        <begin position="107"/>
        <end position="126"/>
    </location>
</feature>
<comment type="similarity">
    <text evidence="3">Belongs to the peptidase S54 family.</text>
</comment>
<evidence type="ECO:0000256" key="11">
    <source>
        <dbReference type="SAM" id="Phobius"/>
    </source>
</evidence>
<dbReference type="GO" id="GO:0004252">
    <property type="term" value="F:serine-type endopeptidase activity"/>
    <property type="evidence" value="ECO:0007669"/>
    <property type="project" value="InterPro"/>
</dbReference>
<evidence type="ECO:0000256" key="10">
    <source>
        <dbReference type="SAM" id="MobiDB-lite"/>
    </source>
</evidence>
<dbReference type="GO" id="GO:0006508">
    <property type="term" value="P:proteolysis"/>
    <property type="evidence" value="ECO:0007669"/>
    <property type="project" value="UniProtKB-KW"/>
</dbReference>
<dbReference type="InParanoid" id="A0A3N4KXB5"/>
<keyword evidence="9 11" id="KW-0472">Membrane</keyword>
<dbReference type="PANTHER" id="PTHR43066:SF1">
    <property type="entry name" value="RHOMBOID PROTEIN 2"/>
    <property type="match status" value="1"/>
</dbReference>
<gene>
    <name evidence="13" type="ORF">P167DRAFT_563197</name>
</gene>
<evidence type="ECO:0000256" key="1">
    <source>
        <dbReference type="ARBA" id="ARBA00000156"/>
    </source>
</evidence>
<evidence type="ECO:0000256" key="9">
    <source>
        <dbReference type="ARBA" id="ARBA00023136"/>
    </source>
</evidence>
<dbReference type="EMBL" id="ML119114">
    <property type="protein sequence ID" value="RPB15200.1"/>
    <property type="molecule type" value="Genomic_DNA"/>
</dbReference>
<dbReference type="PANTHER" id="PTHR43066">
    <property type="entry name" value="RHOMBOID-RELATED PROTEIN"/>
    <property type="match status" value="1"/>
</dbReference>
<protein>
    <recommendedName>
        <fullName evidence="4">rhomboid protease</fullName>
        <ecNumber evidence="4">3.4.21.105</ecNumber>
    </recommendedName>
</protein>
<comment type="catalytic activity">
    <reaction evidence="1">
        <text>Cleaves type-1 transmembrane domains using a catalytic dyad composed of serine and histidine that are contributed by different transmembrane domains.</text>
        <dbReference type="EC" id="3.4.21.105"/>
    </reaction>
</comment>
<dbReference type="InterPro" id="IPR035952">
    <property type="entry name" value="Rhomboid-like_sf"/>
</dbReference>
<comment type="subcellular location">
    <subcellularLocation>
        <location evidence="2">Membrane</location>
        <topology evidence="2">Multi-pass membrane protein</topology>
    </subcellularLocation>
</comment>
<evidence type="ECO:0000256" key="6">
    <source>
        <dbReference type="ARBA" id="ARBA00022692"/>
    </source>
</evidence>
<keyword evidence="8 11" id="KW-1133">Transmembrane helix</keyword>
<evidence type="ECO:0000256" key="7">
    <source>
        <dbReference type="ARBA" id="ARBA00022801"/>
    </source>
</evidence>
<keyword evidence="6 11" id="KW-0812">Transmembrane</keyword>
<evidence type="ECO:0000259" key="12">
    <source>
        <dbReference type="Pfam" id="PF01694"/>
    </source>
</evidence>
<evidence type="ECO:0000256" key="4">
    <source>
        <dbReference type="ARBA" id="ARBA00013039"/>
    </source>
</evidence>
<dbReference type="GO" id="GO:0016020">
    <property type="term" value="C:membrane"/>
    <property type="evidence" value="ECO:0007669"/>
    <property type="project" value="UniProtKB-SubCell"/>
</dbReference>
<dbReference type="AlphaFoldDB" id="A0A3N4KXB5"/>
<organism evidence="13 14">
    <name type="scientific">Morchella conica CCBAS932</name>
    <dbReference type="NCBI Taxonomy" id="1392247"/>
    <lineage>
        <taxon>Eukaryota</taxon>
        <taxon>Fungi</taxon>
        <taxon>Dikarya</taxon>
        <taxon>Ascomycota</taxon>
        <taxon>Pezizomycotina</taxon>
        <taxon>Pezizomycetes</taxon>
        <taxon>Pezizales</taxon>
        <taxon>Morchellaceae</taxon>
        <taxon>Morchella</taxon>
    </lineage>
</organism>
<keyword evidence="5" id="KW-0645">Protease</keyword>
<keyword evidence="14" id="KW-1185">Reference proteome</keyword>
<dbReference type="Proteomes" id="UP000277580">
    <property type="component" value="Unassembled WGS sequence"/>
</dbReference>
<evidence type="ECO:0000256" key="2">
    <source>
        <dbReference type="ARBA" id="ARBA00004141"/>
    </source>
</evidence>
<feature type="transmembrane region" description="Helical" evidence="11">
    <location>
        <begin position="30"/>
        <end position="53"/>
    </location>
</feature>
<dbReference type="Pfam" id="PF01694">
    <property type="entry name" value="Rhomboid"/>
    <property type="match status" value="1"/>
</dbReference>
<feature type="region of interest" description="Disordered" evidence="10">
    <location>
        <begin position="268"/>
        <end position="301"/>
    </location>
</feature>
<evidence type="ECO:0000256" key="8">
    <source>
        <dbReference type="ARBA" id="ARBA00022989"/>
    </source>
</evidence>
<dbReference type="EC" id="3.4.21.105" evidence="4"/>
<feature type="compositionally biased region" description="Basic and acidic residues" evidence="10">
    <location>
        <begin position="277"/>
        <end position="293"/>
    </location>
</feature>
<evidence type="ECO:0000256" key="5">
    <source>
        <dbReference type="ARBA" id="ARBA00022670"/>
    </source>
</evidence>
<keyword evidence="7" id="KW-0378">Hydrolase</keyword>
<feature type="transmembrane region" description="Helical" evidence="11">
    <location>
        <begin position="73"/>
        <end position="95"/>
    </location>
</feature>
<evidence type="ECO:0000313" key="14">
    <source>
        <dbReference type="Proteomes" id="UP000277580"/>
    </source>
</evidence>
<evidence type="ECO:0000313" key="13">
    <source>
        <dbReference type="EMBL" id="RPB15200.1"/>
    </source>
</evidence>
<dbReference type="OrthoDB" id="10257275at2759"/>
<name>A0A3N4KXB5_9PEZI</name>
<dbReference type="STRING" id="1392247.A0A3N4KXB5"/>
<evidence type="ECO:0000256" key="3">
    <source>
        <dbReference type="ARBA" id="ARBA00009045"/>
    </source>
</evidence>
<reference evidence="13 14" key="1">
    <citation type="journal article" date="2018" name="Nat. Ecol. Evol.">
        <title>Pezizomycetes genomes reveal the molecular basis of ectomycorrhizal truffle lifestyle.</title>
        <authorList>
            <person name="Murat C."/>
            <person name="Payen T."/>
            <person name="Noel B."/>
            <person name="Kuo A."/>
            <person name="Morin E."/>
            <person name="Chen J."/>
            <person name="Kohler A."/>
            <person name="Krizsan K."/>
            <person name="Balestrini R."/>
            <person name="Da Silva C."/>
            <person name="Montanini B."/>
            <person name="Hainaut M."/>
            <person name="Levati E."/>
            <person name="Barry K.W."/>
            <person name="Belfiori B."/>
            <person name="Cichocki N."/>
            <person name="Clum A."/>
            <person name="Dockter R.B."/>
            <person name="Fauchery L."/>
            <person name="Guy J."/>
            <person name="Iotti M."/>
            <person name="Le Tacon F."/>
            <person name="Lindquist E.A."/>
            <person name="Lipzen A."/>
            <person name="Malagnac F."/>
            <person name="Mello A."/>
            <person name="Molinier V."/>
            <person name="Miyauchi S."/>
            <person name="Poulain J."/>
            <person name="Riccioni C."/>
            <person name="Rubini A."/>
            <person name="Sitrit Y."/>
            <person name="Splivallo R."/>
            <person name="Traeger S."/>
            <person name="Wang M."/>
            <person name="Zifcakova L."/>
            <person name="Wipf D."/>
            <person name="Zambonelli A."/>
            <person name="Paolocci F."/>
            <person name="Nowrousian M."/>
            <person name="Ottonello S."/>
            <person name="Baldrian P."/>
            <person name="Spatafora J.W."/>
            <person name="Henrissat B."/>
            <person name="Nagy L.G."/>
            <person name="Aury J.M."/>
            <person name="Wincker P."/>
            <person name="Grigoriev I.V."/>
            <person name="Bonfante P."/>
            <person name="Martin F.M."/>
        </authorList>
    </citation>
    <scope>NUCLEOTIDE SEQUENCE [LARGE SCALE GENOMIC DNA]</scope>
    <source>
        <strain evidence="13 14">CCBAS932</strain>
    </source>
</reference>